<dbReference type="PANTHER" id="PTHR43289:SF6">
    <property type="entry name" value="SERINE_THREONINE-PROTEIN KINASE NEKL-3"/>
    <property type="match status" value="1"/>
</dbReference>
<keyword evidence="3" id="KW-0808">Transferase</keyword>
<feature type="compositionally biased region" description="Pro residues" evidence="8">
    <location>
        <begin position="254"/>
        <end position="264"/>
    </location>
</feature>
<dbReference type="PROSITE" id="PS50011">
    <property type="entry name" value="PROTEIN_KINASE_DOM"/>
    <property type="match status" value="1"/>
</dbReference>
<keyword evidence="2" id="KW-0723">Serine/threonine-protein kinase</keyword>
<dbReference type="STRING" id="121616.GA0070216_10754"/>
<evidence type="ECO:0000256" key="6">
    <source>
        <dbReference type="ARBA" id="ARBA00022840"/>
    </source>
</evidence>
<keyword evidence="4 7" id="KW-0547">Nucleotide-binding</keyword>
<feature type="domain" description="Protein kinase" evidence="9">
    <location>
        <begin position="10"/>
        <end position="291"/>
    </location>
</feature>
<name>A0A1C4YQD3_9ACTN</name>
<evidence type="ECO:0000256" key="5">
    <source>
        <dbReference type="ARBA" id="ARBA00022777"/>
    </source>
</evidence>
<dbReference type="PROSITE" id="PS00107">
    <property type="entry name" value="PROTEIN_KINASE_ATP"/>
    <property type="match status" value="1"/>
</dbReference>
<evidence type="ECO:0000256" key="8">
    <source>
        <dbReference type="SAM" id="MobiDB-lite"/>
    </source>
</evidence>
<dbReference type="InterPro" id="IPR011009">
    <property type="entry name" value="Kinase-like_dom_sf"/>
</dbReference>
<dbReference type="RefSeq" id="WP_091246408.1">
    <property type="nucleotide sequence ID" value="NZ_FMCU01000007.1"/>
</dbReference>
<dbReference type="SUPFAM" id="SSF56112">
    <property type="entry name" value="Protein kinase-like (PK-like)"/>
    <property type="match status" value="1"/>
</dbReference>
<feature type="binding site" evidence="7">
    <location>
        <position position="39"/>
    </location>
    <ligand>
        <name>ATP</name>
        <dbReference type="ChEBI" id="CHEBI:30616"/>
    </ligand>
</feature>
<dbReference type="OrthoDB" id="5241055at2"/>
<evidence type="ECO:0000313" key="10">
    <source>
        <dbReference type="EMBL" id="SCF22904.1"/>
    </source>
</evidence>
<evidence type="ECO:0000256" key="2">
    <source>
        <dbReference type="ARBA" id="ARBA00022527"/>
    </source>
</evidence>
<dbReference type="InterPro" id="IPR017441">
    <property type="entry name" value="Protein_kinase_ATP_BS"/>
</dbReference>
<reference evidence="11" key="1">
    <citation type="submission" date="2016-06" db="EMBL/GenBank/DDBJ databases">
        <authorList>
            <person name="Varghese N."/>
            <person name="Submissions Spin"/>
        </authorList>
    </citation>
    <scope>NUCLEOTIDE SEQUENCE [LARGE SCALE GENOMIC DNA]</scope>
    <source>
        <strain evidence="11">DSM 44100</strain>
    </source>
</reference>
<dbReference type="GO" id="GO:0005524">
    <property type="term" value="F:ATP binding"/>
    <property type="evidence" value="ECO:0007669"/>
    <property type="project" value="UniProtKB-UniRule"/>
</dbReference>
<feature type="compositionally biased region" description="Basic and acidic residues" evidence="8">
    <location>
        <begin position="272"/>
        <end position="293"/>
    </location>
</feature>
<gene>
    <name evidence="10" type="ORF">GA0070216_10754</name>
</gene>
<dbReference type="Gene3D" id="3.30.200.20">
    <property type="entry name" value="Phosphorylase Kinase, domain 1"/>
    <property type="match status" value="1"/>
</dbReference>
<dbReference type="PANTHER" id="PTHR43289">
    <property type="entry name" value="MITOGEN-ACTIVATED PROTEIN KINASE KINASE KINASE 20-RELATED"/>
    <property type="match status" value="1"/>
</dbReference>
<organism evidence="10 11">
    <name type="scientific">Micromonospora matsumotoense</name>
    <dbReference type="NCBI Taxonomy" id="121616"/>
    <lineage>
        <taxon>Bacteria</taxon>
        <taxon>Bacillati</taxon>
        <taxon>Actinomycetota</taxon>
        <taxon>Actinomycetes</taxon>
        <taxon>Micromonosporales</taxon>
        <taxon>Micromonosporaceae</taxon>
        <taxon>Micromonospora</taxon>
    </lineage>
</organism>
<dbReference type="Gene3D" id="1.10.510.10">
    <property type="entry name" value="Transferase(Phosphotransferase) domain 1"/>
    <property type="match status" value="1"/>
</dbReference>
<dbReference type="PROSITE" id="PS00109">
    <property type="entry name" value="PROTEIN_KINASE_TYR"/>
    <property type="match status" value="1"/>
</dbReference>
<evidence type="ECO:0000256" key="3">
    <source>
        <dbReference type="ARBA" id="ARBA00022679"/>
    </source>
</evidence>
<dbReference type="CDD" id="cd14014">
    <property type="entry name" value="STKc_PknB_like"/>
    <property type="match status" value="1"/>
</dbReference>
<dbReference type="GO" id="GO:0004674">
    <property type="term" value="F:protein serine/threonine kinase activity"/>
    <property type="evidence" value="ECO:0007669"/>
    <property type="project" value="UniProtKB-KW"/>
</dbReference>
<evidence type="ECO:0000256" key="4">
    <source>
        <dbReference type="ARBA" id="ARBA00022741"/>
    </source>
</evidence>
<dbReference type="EC" id="2.7.11.1" evidence="1"/>
<accession>A0A1C4YQD3</accession>
<keyword evidence="11" id="KW-1185">Reference proteome</keyword>
<evidence type="ECO:0000313" key="11">
    <source>
        <dbReference type="Proteomes" id="UP000198797"/>
    </source>
</evidence>
<protein>
    <recommendedName>
        <fullName evidence="1">non-specific serine/threonine protein kinase</fullName>
        <ecNumber evidence="1">2.7.11.1</ecNumber>
    </recommendedName>
</protein>
<sequence length="489" mass="50906">MSTPAWIGSYRIERLLGAGSFATVWLGHDPVLDSRVAIKVLAENWSHDLRVRERFRDEARLLRRLDHPRLVRVHAVGELPDGRPYAVLALADGGSLRDRLAAGPLPVPVALALLDEIAAGVAVLHRQRVVHRDLTPGNVLFASTAEGERVVIADLGLAKALAAASGLTARAGTPGYMAPEQDDPLAVVDTRSDVFGLGRLGLRLLGGPDQRAAGVPGPVAAVLRRATAPRPRDRYPDADAFRAALRRATRRPGDPGPAGAPPPGTRSADNGPRPDRVGRAAHRDHADHAGRADRLVAGPSGFRRGAARRLRLVGAAALALVAVGVTAGDAGAPAPGPGRGRSGPVSVTLPAGWRAAGTGWAGRYDARGRLEPALVVSPDPGRWATDPTVPGAFVGLSVGLARRTTPADFVAQRPHADCVAVPVRRTRLAGVEWVVAGFSCPAGRPVLVEAAARAGRDGLLYAQIVPPPGSGPDFVDTLLAGVRIRPAGG</sequence>
<dbReference type="InterPro" id="IPR000719">
    <property type="entry name" value="Prot_kinase_dom"/>
</dbReference>
<dbReference type="AlphaFoldDB" id="A0A1C4YQD3"/>
<dbReference type="InterPro" id="IPR008266">
    <property type="entry name" value="Tyr_kinase_AS"/>
</dbReference>
<proteinExistence type="predicted"/>
<feature type="region of interest" description="Disordered" evidence="8">
    <location>
        <begin position="247"/>
        <end position="293"/>
    </location>
</feature>
<keyword evidence="5 10" id="KW-0418">Kinase</keyword>
<dbReference type="Pfam" id="PF00069">
    <property type="entry name" value="Pkinase"/>
    <property type="match status" value="1"/>
</dbReference>
<dbReference type="Proteomes" id="UP000198797">
    <property type="component" value="Unassembled WGS sequence"/>
</dbReference>
<evidence type="ECO:0000256" key="7">
    <source>
        <dbReference type="PROSITE-ProRule" id="PRU10141"/>
    </source>
</evidence>
<dbReference type="EMBL" id="FMCU01000007">
    <property type="protein sequence ID" value="SCF22904.1"/>
    <property type="molecule type" value="Genomic_DNA"/>
</dbReference>
<evidence type="ECO:0000256" key="1">
    <source>
        <dbReference type="ARBA" id="ARBA00012513"/>
    </source>
</evidence>
<keyword evidence="6 7" id="KW-0067">ATP-binding</keyword>
<evidence type="ECO:0000259" key="9">
    <source>
        <dbReference type="PROSITE" id="PS50011"/>
    </source>
</evidence>